<dbReference type="InterPro" id="IPR011993">
    <property type="entry name" value="PH-like_dom_sf"/>
</dbReference>
<dbReference type="Pfam" id="PF09380">
    <property type="entry name" value="FERM_C"/>
    <property type="match status" value="1"/>
</dbReference>
<dbReference type="Proteomes" id="UP001274896">
    <property type="component" value="Unassembled WGS sequence"/>
</dbReference>
<dbReference type="InterPro" id="IPR018980">
    <property type="entry name" value="FERM_PH-like_C"/>
</dbReference>
<dbReference type="GO" id="GO:0005886">
    <property type="term" value="C:plasma membrane"/>
    <property type="evidence" value="ECO:0007669"/>
    <property type="project" value="TreeGrafter"/>
</dbReference>
<keyword evidence="10" id="KW-0009">Actin-binding</keyword>
<dbReference type="InterPro" id="IPR018979">
    <property type="entry name" value="FERM_N"/>
</dbReference>
<keyword evidence="13" id="KW-0131">Cell cycle</keyword>
<dbReference type="SMART" id="SM01196">
    <property type="entry name" value="FERM_C"/>
    <property type="match status" value="1"/>
</dbReference>
<dbReference type="PROSITE" id="PS00660">
    <property type="entry name" value="FERM_1"/>
    <property type="match status" value="1"/>
</dbReference>
<dbReference type="SUPFAM" id="SSF54236">
    <property type="entry name" value="Ubiquitin-like"/>
    <property type="match status" value="1"/>
</dbReference>
<evidence type="ECO:0000313" key="20">
    <source>
        <dbReference type="EMBL" id="KAK3515130.1"/>
    </source>
</evidence>
<dbReference type="InterPro" id="IPR029071">
    <property type="entry name" value="Ubiquitin-like_domsf"/>
</dbReference>
<proteinExistence type="predicted"/>
<dbReference type="GO" id="GO:0005856">
    <property type="term" value="C:cytoskeleton"/>
    <property type="evidence" value="ECO:0007669"/>
    <property type="project" value="UniProtKB-SubCell"/>
</dbReference>
<dbReference type="PROSITE" id="PS00661">
    <property type="entry name" value="FERM_2"/>
    <property type="match status" value="1"/>
</dbReference>
<protein>
    <recommendedName>
        <fullName evidence="14">Protein 4.1</fullName>
    </recommendedName>
    <alternativeName>
        <fullName evidence="15">Band 4.1</fullName>
    </alternativeName>
    <alternativeName>
        <fullName evidence="16">Erythrocyte membrane protein band 4.1</fullName>
    </alternativeName>
</protein>
<evidence type="ECO:0000256" key="5">
    <source>
        <dbReference type="ARBA" id="ARBA00022490"/>
    </source>
</evidence>
<dbReference type="InterPro" id="IPR000798">
    <property type="entry name" value="Ez/rad/moesin-like"/>
</dbReference>
<dbReference type="InterPro" id="IPR035963">
    <property type="entry name" value="FERM_2"/>
</dbReference>
<dbReference type="SMART" id="SM01195">
    <property type="entry name" value="FA"/>
    <property type="match status" value="1"/>
</dbReference>
<accession>A0AAE0Q7Q1</accession>
<evidence type="ECO:0000256" key="7">
    <source>
        <dbReference type="ARBA" id="ARBA00022618"/>
    </source>
</evidence>
<name>A0AAE0Q7Q1_9TELE</name>
<reference evidence="20" key="1">
    <citation type="submission" date="2023-06" db="EMBL/GenBank/DDBJ databases">
        <title>Male Hemibagrus guttatus genome.</title>
        <authorList>
            <person name="Bian C."/>
        </authorList>
    </citation>
    <scope>NUCLEOTIDE SEQUENCE</scope>
    <source>
        <strain evidence="20">Male_cb2023</strain>
        <tissue evidence="20">Muscle</tissue>
    </source>
</reference>
<keyword evidence="8" id="KW-0498">Mitosis</keyword>
<comment type="subcellular location">
    <subcellularLocation>
        <location evidence="3">Cytoplasm</location>
        <location evidence="3">Cell cortex</location>
    </subcellularLocation>
    <subcellularLocation>
        <location evidence="2">Cytoplasm</location>
        <location evidence="2">Cytoskeleton</location>
    </subcellularLocation>
    <subcellularLocation>
        <location evidence="1">Nucleus</location>
    </subcellularLocation>
</comment>
<evidence type="ECO:0000256" key="10">
    <source>
        <dbReference type="ARBA" id="ARBA00023203"/>
    </source>
</evidence>
<dbReference type="PANTHER" id="PTHR23280">
    <property type="entry name" value="4.1 G PROTEIN"/>
    <property type="match status" value="1"/>
</dbReference>
<keyword evidence="5" id="KW-0963">Cytoplasm</keyword>
<evidence type="ECO:0000256" key="16">
    <source>
        <dbReference type="ARBA" id="ARBA00032586"/>
    </source>
</evidence>
<evidence type="ECO:0000256" key="2">
    <source>
        <dbReference type="ARBA" id="ARBA00004245"/>
    </source>
</evidence>
<evidence type="ECO:0000256" key="14">
    <source>
        <dbReference type="ARBA" id="ARBA00023658"/>
    </source>
</evidence>
<dbReference type="Pfam" id="PF08736">
    <property type="entry name" value="FA"/>
    <property type="match status" value="1"/>
</dbReference>
<dbReference type="FunFam" id="1.20.80.10:FF:000001">
    <property type="entry name" value="Erythrocyte membrane protein band 4.1"/>
    <property type="match status" value="1"/>
</dbReference>
<dbReference type="GO" id="GO:0005938">
    <property type="term" value="C:cell cortex"/>
    <property type="evidence" value="ECO:0007669"/>
    <property type="project" value="UniProtKB-SubCell"/>
</dbReference>
<dbReference type="Gene3D" id="1.20.80.10">
    <property type="match status" value="1"/>
</dbReference>
<evidence type="ECO:0000256" key="6">
    <source>
        <dbReference type="ARBA" id="ARBA00022553"/>
    </source>
</evidence>
<gene>
    <name evidence="20" type="ORF">QTP70_007238</name>
</gene>
<dbReference type="GO" id="GO:0005634">
    <property type="term" value="C:nucleus"/>
    <property type="evidence" value="ECO:0007669"/>
    <property type="project" value="UniProtKB-SubCell"/>
</dbReference>
<keyword evidence="17" id="KW-0175">Coiled coil</keyword>
<evidence type="ECO:0000256" key="4">
    <source>
        <dbReference type="ARBA" id="ARBA00022448"/>
    </source>
</evidence>
<dbReference type="InterPro" id="IPR014847">
    <property type="entry name" value="FA"/>
</dbReference>
<dbReference type="Pfam" id="PF09379">
    <property type="entry name" value="FERM_N"/>
    <property type="match status" value="1"/>
</dbReference>
<keyword evidence="12" id="KW-0539">Nucleus</keyword>
<dbReference type="CDD" id="cd14473">
    <property type="entry name" value="FERM_B-lobe"/>
    <property type="match status" value="1"/>
</dbReference>
<dbReference type="PROSITE" id="PS50057">
    <property type="entry name" value="FERM_3"/>
    <property type="match status" value="1"/>
</dbReference>
<dbReference type="AlphaFoldDB" id="A0AAE0Q7Q1"/>
<evidence type="ECO:0000256" key="11">
    <source>
        <dbReference type="ARBA" id="ARBA00023212"/>
    </source>
</evidence>
<evidence type="ECO:0000256" key="12">
    <source>
        <dbReference type="ARBA" id="ARBA00023242"/>
    </source>
</evidence>
<dbReference type="Pfam" id="PF00373">
    <property type="entry name" value="FERM_M"/>
    <property type="match status" value="1"/>
</dbReference>
<evidence type="ECO:0000313" key="21">
    <source>
        <dbReference type="Proteomes" id="UP001274896"/>
    </source>
</evidence>
<dbReference type="GO" id="GO:0031032">
    <property type="term" value="P:actomyosin structure organization"/>
    <property type="evidence" value="ECO:0007669"/>
    <property type="project" value="TreeGrafter"/>
</dbReference>
<keyword evidence="11" id="KW-0206">Cytoskeleton</keyword>
<dbReference type="EMBL" id="JAUCMX010000020">
    <property type="protein sequence ID" value="KAK3515130.1"/>
    <property type="molecule type" value="Genomic_DNA"/>
</dbReference>
<dbReference type="Gene3D" id="3.10.20.90">
    <property type="entry name" value="Phosphatidylinositol 3-kinase Catalytic Subunit, Chain A, domain 1"/>
    <property type="match status" value="1"/>
</dbReference>
<dbReference type="GO" id="GO:0051301">
    <property type="term" value="P:cell division"/>
    <property type="evidence" value="ECO:0007669"/>
    <property type="project" value="UniProtKB-KW"/>
</dbReference>
<keyword evidence="9" id="KW-0112">Calmodulin-binding</keyword>
<evidence type="ECO:0000256" key="15">
    <source>
        <dbReference type="ARBA" id="ARBA00030419"/>
    </source>
</evidence>
<feature type="region of interest" description="Disordered" evidence="18">
    <location>
        <begin position="1040"/>
        <end position="1059"/>
    </location>
</feature>
<sequence length="1059" mass="123730">MATFPCRVILLDGSIIKRDLEKKAVGQVLFDKACEYLDLIEKDYFGLAAWDSSNNKVWLELSKQVRKQIISHHATFTFSVKFYPPDPTLLAEDITRYLLCLQLRTDILTSRLPCPSDMLAVLGSYTIQSEFGDYNPELHGKEIFSNNLLAPNQTPELEEEVAELHRKLKSMSPAEADQLFLQNVKTLPMYGVHLHPAKDASGGDVKLGVCADGLVVCEDEENTQFLCFSWPTVLNMSYKRSNFQVRIFHSEDASENTIKFSLPSYRACKCLWKNAVEHHAFFRNSKDPDKAPKRLLHVGSRFRFDGLTHAESLEASSNIKQAAPRFARSAIKRKAKESRLVALKRPNRTEFVDWFQLLGSEATWPTYSPDTDILESAKFQHWKLQADDWFVLLEPPTYHPNFRHWKTQQLSLQSSQAEEQTEELECFEKNSEKGIEIVRIEKEVEAVTEQHEELEMERNLISPDTVGENLELEIGDKLDVQSSWVNVVEEHKNLDEETKWSEDRAVHVRETQLTLPVQREEQTEKQVDDDWFIQLDVPPKEADVHKETREEEVQLVQKQVKTITFEEERREMLETSHEVIEMKPIPYEERDVPSGPTMDTAEQKADIRQWIEEKLQRANSLTPVQMKDDWYILLDLPPQPTQSRQPALPPSEIDVQSSWVNVVEEHKNLDEETKWSEERAVHVRETQLTLPVQREEQTEKQVDDDWFIQLDVPPKEAGPTIDTAEQKAEIRRWIEGELQRANTLTPVQMKDDWYILLDLPPRPIQTRQPALPPSEIDVQSSWVNVVKEHKNLDEETKWSEERAVHVRETQLTLPVQREEQTEKQVDDDWFIRLDVPPKEADVHKETREEEVQLVQKQVKTITFEEERTEMLETSHEVIEMKPIPYEKRNIPSEEHKNLDEETKWSEDRAVHVRETQLTLPVQREEQTEKQVDDDWFIQLDVPPKEADVHKETREEEVQLVQKQVKTITFEEERREMLETSHEVIEMKPIPYEKRDVPSGPTMDTAEQKADIRQWIEEKLQRANSLTPVQMKDDWYILLDLPPRPTQSRQPALPPSVYLQ</sequence>
<evidence type="ECO:0000256" key="17">
    <source>
        <dbReference type="SAM" id="Coils"/>
    </source>
</evidence>
<keyword evidence="7" id="KW-0132">Cell division</keyword>
<dbReference type="PRINTS" id="PR00661">
    <property type="entry name" value="ERMFAMILY"/>
</dbReference>
<dbReference type="SMART" id="SM00295">
    <property type="entry name" value="B41"/>
    <property type="match status" value="1"/>
</dbReference>
<dbReference type="SUPFAM" id="SSF50729">
    <property type="entry name" value="PH domain-like"/>
    <property type="match status" value="1"/>
</dbReference>
<evidence type="ECO:0000259" key="19">
    <source>
        <dbReference type="PROSITE" id="PS50057"/>
    </source>
</evidence>
<keyword evidence="6" id="KW-0597">Phosphoprotein</keyword>
<feature type="coiled-coil region" evidence="17">
    <location>
        <begin position="410"/>
        <end position="457"/>
    </location>
</feature>
<dbReference type="GO" id="GO:0005516">
    <property type="term" value="F:calmodulin binding"/>
    <property type="evidence" value="ECO:0007669"/>
    <property type="project" value="UniProtKB-KW"/>
</dbReference>
<dbReference type="InterPro" id="IPR000299">
    <property type="entry name" value="FERM_domain"/>
</dbReference>
<dbReference type="FunFam" id="2.30.29.30:FF:000002">
    <property type="entry name" value="Band 4.1-like protein 5 isoform 1"/>
    <property type="match status" value="1"/>
</dbReference>
<evidence type="ECO:0000256" key="3">
    <source>
        <dbReference type="ARBA" id="ARBA00004544"/>
    </source>
</evidence>
<feature type="domain" description="FERM" evidence="19">
    <location>
        <begin position="4"/>
        <end position="286"/>
    </location>
</feature>
<evidence type="ECO:0000256" key="9">
    <source>
        <dbReference type="ARBA" id="ARBA00022860"/>
    </source>
</evidence>
<dbReference type="PANTHER" id="PTHR23280:SF12">
    <property type="entry name" value="PROTEIN 4.1"/>
    <property type="match status" value="1"/>
</dbReference>
<dbReference type="InterPro" id="IPR019749">
    <property type="entry name" value="Band_41_domain"/>
</dbReference>
<dbReference type="InterPro" id="IPR014352">
    <property type="entry name" value="FERM/acyl-CoA-bd_prot_sf"/>
</dbReference>
<dbReference type="SUPFAM" id="SSF47031">
    <property type="entry name" value="Second domain of FERM"/>
    <property type="match status" value="1"/>
</dbReference>
<keyword evidence="4" id="KW-0813">Transport</keyword>
<evidence type="ECO:0000256" key="8">
    <source>
        <dbReference type="ARBA" id="ARBA00022776"/>
    </source>
</evidence>
<evidence type="ECO:0000256" key="18">
    <source>
        <dbReference type="SAM" id="MobiDB-lite"/>
    </source>
</evidence>
<dbReference type="PRINTS" id="PR00935">
    <property type="entry name" value="BAND41"/>
</dbReference>
<dbReference type="GO" id="GO:0003779">
    <property type="term" value="F:actin binding"/>
    <property type="evidence" value="ECO:0007669"/>
    <property type="project" value="UniProtKB-KW"/>
</dbReference>
<evidence type="ECO:0000256" key="13">
    <source>
        <dbReference type="ARBA" id="ARBA00023306"/>
    </source>
</evidence>
<evidence type="ECO:0000256" key="1">
    <source>
        <dbReference type="ARBA" id="ARBA00004123"/>
    </source>
</evidence>
<dbReference type="Gene3D" id="2.30.29.30">
    <property type="entry name" value="Pleckstrin-homology domain (PH domain)/Phosphotyrosine-binding domain (PTB)"/>
    <property type="match status" value="1"/>
</dbReference>
<organism evidence="20 21">
    <name type="scientific">Hemibagrus guttatus</name>
    <dbReference type="NCBI Taxonomy" id="175788"/>
    <lineage>
        <taxon>Eukaryota</taxon>
        <taxon>Metazoa</taxon>
        <taxon>Chordata</taxon>
        <taxon>Craniata</taxon>
        <taxon>Vertebrata</taxon>
        <taxon>Euteleostomi</taxon>
        <taxon>Actinopterygii</taxon>
        <taxon>Neopterygii</taxon>
        <taxon>Teleostei</taxon>
        <taxon>Ostariophysi</taxon>
        <taxon>Siluriformes</taxon>
        <taxon>Bagridae</taxon>
        <taxon>Hemibagrus</taxon>
    </lineage>
</organism>
<dbReference type="InterPro" id="IPR019747">
    <property type="entry name" value="FERM_CS"/>
</dbReference>
<keyword evidence="21" id="KW-1185">Reference proteome</keyword>
<comment type="caution">
    <text evidence="20">The sequence shown here is derived from an EMBL/GenBank/DDBJ whole genome shotgun (WGS) entry which is preliminary data.</text>
</comment>
<dbReference type="InterPro" id="IPR019748">
    <property type="entry name" value="FERM_central"/>
</dbReference>